<organism evidence="2">
    <name type="scientific">Anopheles sinensis</name>
    <name type="common">Mosquito</name>
    <dbReference type="NCBI Taxonomy" id="74873"/>
    <lineage>
        <taxon>Eukaryota</taxon>
        <taxon>Metazoa</taxon>
        <taxon>Ecdysozoa</taxon>
        <taxon>Arthropoda</taxon>
        <taxon>Hexapoda</taxon>
        <taxon>Insecta</taxon>
        <taxon>Pterygota</taxon>
        <taxon>Neoptera</taxon>
        <taxon>Endopterygota</taxon>
        <taxon>Diptera</taxon>
        <taxon>Nematocera</taxon>
        <taxon>Culicoidea</taxon>
        <taxon>Culicidae</taxon>
        <taxon>Anophelinae</taxon>
        <taxon>Anopheles</taxon>
    </lineage>
</organism>
<gene>
    <name evidence="2" type="ORF">ZHAS_00020835</name>
</gene>
<dbReference type="EMBL" id="ATLV01025689">
    <property type="status" value="NOT_ANNOTATED_CDS"/>
    <property type="molecule type" value="Genomic_DNA"/>
</dbReference>
<feature type="region of interest" description="Disordered" evidence="1">
    <location>
        <begin position="44"/>
        <end position="83"/>
    </location>
</feature>
<dbReference type="EnsemblMetazoa" id="ASIC020835-RA">
    <property type="protein sequence ID" value="ASIC020835-PA"/>
    <property type="gene ID" value="ASIC020835"/>
</dbReference>
<reference evidence="2 4" key="1">
    <citation type="journal article" date="2014" name="BMC Genomics">
        <title>Genome sequence of Anopheles sinensis provides insight into genetics basis of mosquito competence for malaria parasites.</title>
        <authorList>
            <person name="Zhou D."/>
            <person name="Zhang D."/>
            <person name="Ding G."/>
            <person name="Shi L."/>
            <person name="Hou Q."/>
            <person name="Ye Y."/>
            <person name="Xu Y."/>
            <person name="Zhou H."/>
            <person name="Xiong C."/>
            <person name="Li S."/>
            <person name="Yu J."/>
            <person name="Hong S."/>
            <person name="Yu X."/>
            <person name="Zou P."/>
            <person name="Chen C."/>
            <person name="Chang X."/>
            <person name="Wang W."/>
            <person name="Lv Y."/>
            <person name="Sun Y."/>
            <person name="Ma L."/>
            <person name="Shen B."/>
            <person name="Zhu C."/>
        </authorList>
    </citation>
    <scope>NUCLEOTIDE SEQUENCE [LARGE SCALE GENOMIC DNA]</scope>
</reference>
<dbReference type="AlphaFoldDB" id="A0A084WQS3"/>
<dbReference type="Proteomes" id="UP000030765">
    <property type="component" value="Unassembled WGS sequence"/>
</dbReference>
<reference evidence="3" key="2">
    <citation type="submission" date="2020-05" db="UniProtKB">
        <authorList>
            <consortium name="EnsemblMetazoa"/>
        </authorList>
    </citation>
    <scope>IDENTIFICATION</scope>
</reference>
<sequence length="83" mass="9212">MMTRTLVLPDADAQPLRGALFRNGAESAALPRSIDDDRTLEITRLTQKDDQRRSANRLIDCSRPSSSPSERNGTERACSMAHL</sequence>
<keyword evidence="4" id="KW-1185">Reference proteome</keyword>
<protein>
    <submittedName>
        <fullName evidence="2 3">Zona pellucida sperm-binding protein 3-like protein</fullName>
    </submittedName>
</protein>
<dbReference type="EMBL" id="KE525398">
    <property type="protein sequence ID" value="KFB52567.1"/>
    <property type="molecule type" value="Genomic_DNA"/>
</dbReference>
<evidence type="ECO:0000313" key="3">
    <source>
        <dbReference type="EnsemblMetazoa" id="ASIC020835-PA"/>
    </source>
</evidence>
<feature type="compositionally biased region" description="Basic and acidic residues" evidence="1">
    <location>
        <begin position="44"/>
        <end position="53"/>
    </location>
</feature>
<evidence type="ECO:0000313" key="2">
    <source>
        <dbReference type="EMBL" id="KFB52567.1"/>
    </source>
</evidence>
<dbReference type="VEuPathDB" id="VectorBase:ASIC020835"/>
<evidence type="ECO:0000256" key="1">
    <source>
        <dbReference type="SAM" id="MobiDB-lite"/>
    </source>
</evidence>
<proteinExistence type="predicted"/>
<accession>A0A084WQS3</accession>
<evidence type="ECO:0000313" key="4">
    <source>
        <dbReference type="Proteomes" id="UP000030765"/>
    </source>
</evidence>
<name>A0A084WQS3_ANOSI</name>